<dbReference type="AlphaFoldDB" id="A0AAE3MDX7"/>
<reference evidence="1" key="1">
    <citation type="submission" date="2022-10" db="EMBL/GenBank/DDBJ databases">
        <authorList>
            <person name="Yu W.X."/>
        </authorList>
    </citation>
    <scope>NUCLEOTIDE SEQUENCE</scope>
    <source>
        <strain evidence="1">D04</strain>
    </source>
</reference>
<evidence type="ECO:0000313" key="1">
    <source>
        <dbReference type="EMBL" id="MCW3806081.1"/>
    </source>
</evidence>
<name>A0AAE3MDX7_9BACT</name>
<evidence type="ECO:0000313" key="2">
    <source>
        <dbReference type="Proteomes" id="UP001207408"/>
    </source>
</evidence>
<dbReference type="Proteomes" id="UP001207408">
    <property type="component" value="Unassembled WGS sequence"/>
</dbReference>
<accession>A0AAE3MDX7</accession>
<keyword evidence="2" id="KW-1185">Reference proteome</keyword>
<proteinExistence type="predicted"/>
<dbReference type="EMBL" id="JAPDPI010000019">
    <property type="protein sequence ID" value="MCW3806081.1"/>
    <property type="molecule type" value="Genomic_DNA"/>
</dbReference>
<gene>
    <name evidence="1" type="ORF">OM074_10615</name>
</gene>
<protein>
    <submittedName>
        <fullName evidence="1">Uncharacterized protein</fullName>
    </submittedName>
</protein>
<sequence>MKIIKFLFATLLAVAIFSCENDKEEDVQKIGVLPEMDMLIEEYGLSGDGVAYDGCSLGLDTNIIYFNGRMGGRLCIESFDRTNKNNLISWQGSEALQLLYQEDKGYGESADYEISDFGIKKPYRFNGYHAFILEGKGNGLVNEIVSRNLYFISSDNCKKIESLAYPSGRDTYIFYNIIPWYQNHILVLKASIEPGNLDSCFCYSMDGNEMYKLEKSANYLSDKNFIVVDIAKYIEFGDDVLGTFVCNDIINEEEIWESEMPLNDLPEDARIDKIEFSVYDSSSILCKFNYTLYSGETGVRDVVVDTATGVLTKK</sequence>
<dbReference type="PROSITE" id="PS51257">
    <property type="entry name" value="PROKAR_LIPOPROTEIN"/>
    <property type="match status" value="1"/>
</dbReference>
<dbReference type="RefSeq" id="WP_301199453.1">
    <property type="nucleotide sequence ID" value="NZ_JAPDPI010000019.1"/>
</dbReference>
<comment type="caution">
    <text evidence="1">The sequence shown here is derived from an EMBL/GenBank/DDBJ whole genome shotgun (WGS) entry which is preliminary data.</text>
</comment>
<organism evidence="1 2">
    <name type="scientific">Plebeiibacterium marinum</name>
    <dbReference type="NCBI Taxonomy" id="2992111"/>
    <lineage>
        <taxon>Bacteria</taxon>
        <taxon>Pseudomonadati</taxon>
        <taxon>Bacteroidota</taxon>
        <taxon>Bacteroidia</taxon>
        <taxon>Marinilabiliales</taxon>
        <taxon>Marinilabiliaceae</taxon>
        <taxon>Plebeiibacterium</taxon>
    </lineage>
</organism>